<keyword evidence="2" id="KW-1133">Transmembrane helix</keyword>
<keyword evidence="2" id="KW-0472">Membrane</keyword>
<protein>
    <submittedName>
        <fullName evidence="3">Uncharacterized protein</fullName>
    </submittedName>
</protein>
<evidence type="ECO:0000313" key="4">
    <source>
        <dbReference type="Proteomes" id="UP000031668"/>
    </source>
</evidence>
<proteinExistence type="predicted"/>
<sequence>MIHAQRPPQRPSFEESIEDPFNPFNPDERNIPQSPIYIKYEESSIPVSWIAPLVILLAVIGGGLLVILILFLFNRERFNNIFTGPRPESEDEADEMSEPKQQKSSLRQGKKRGKKHTEGSIDQNKQNKDEEQT</sequence>
<keyword evidence="4" id="KW-1185">Reference proteome</keyword>
<organism evidence="3 4">
    <name type="scientific">Thelohanellus kitauei</name>
    <name type="common">Myxosporean</name>
    <dbReference type="NCBI Taxonomy" id="669202"/>
    <lineage>
        <taxon>Eukaryota</taxon>
        <taxon>Metazoa</taxon>
        <taxon>Cnidaria</taxon>
        <taxon>Myxozoa</taxon>
        <taxon>Myxosporea</taxon>
        <taxon>Bivalvulida</taxon>
        <taxon>Platysporina</taxon>
        <taxon>Myxobolidae</taxon>
        <taxon>Thelohanellus</taxon>
    </lineage>
</organism>
<dbReference type="AlphaFoldDB" id="A0A0C2JM27"/>
<feature type="region of interest" description="Disordered" evidence="1">
    <location>
        <begin position="1"/>
        <end position="32"/>
    </location>
</feature>
<dbReference type="EMBL" id="JWZT01002080">
    <property type="protein sequence ID" value="KII70438.1"/>
    <property type="molecule type" value="Genomic_DNA"/>
</dbReference>
<dbReference type="Proteomes" id="UP000031668">
    <property type="component" value="Unassembled WGS sequence"/>
</dbReference>
<feature type="transmembrane region" description="Helical" evidence="2">
    <location>
        <begin position="49"/>
        <end position="73"/>
    </location>
</feature>
<name>A0A0C2JM27_THEKT</name>
<gene>
    <name evidence="3" type="ORF">RF11_09701</name>
</gene>
<evidence type="ECO:0000256" key="2">
    <source>
        <dbReference type="SAM" id="Phobius"/>
    </source>
</evidence>
<feature type="region of interest" description="Disordered" evidence="1">
    <location>
        <begin position="81"/>
        <end position="133"/>
    </location>
</feature>
<evidence type="ECO:0000256" key="1">
    <source>
        <dbReference type="SAM" id="MobiDB-lite"/>
    </source>
</evidence>
<comment type="caution">
    <text evidence="3">The sequence shown here is derived from an EMBL/GenBank/DDBJ whole genome shotgun (WGS) entry which is preliminary data.</text>
</comment>
<evidence type="ECO:0000313" key="3">
    <source>
        <dbReference type="EMBL" id="KII70438.1"/>
    </source>
</evidence>
<accession>A0A0C2JM27</accession>
<keyword evidence="2" id="KW-0812">Transmembrane</keyword>
<reference evidence="3 4" key="1">
    <citation type="journal article" date="2014" name="Genome Biol. Evol.">
        <title>The genome of the myxosporean Thelohanellus kitauei shows adaptations to nutrient acquisition within its fish host.</title>
        <authorList>
            <person name="Yang Y."/>
            <person name="Xiong J."/>
            <person name="Zhou Z."/>
            <person name="Huo F."/>
            <person name="Miao W."/>
            <person name="Ran C."/>
            <person name="Liu Y."/>
            <person name="Zhang J."/>
            <person name="Feng J."/>
            <person name="Wang M."/>
            <person name="Wang M."/>
            <person name="Wang L."/>
            <person name="Yao B."/>
        </authorList>
    </citation>
    <scope>NUCLEOTIDE SEQUENCE [LARGE SCALE GENOMIC DNA]</scope>
    <source>
        <strain evidence="3">Wuqing</strain>
    </source>
</reference>